<dbReference type="AlphaFoldDB" id="A0A1F6CB66"/>
<dbReference type="Pfam" id="PF22073">
    <property type="entry name" value="Cep192_D4"/>
    <property type="match status" value="1"/>
</dbReference>
<dbReference type="PANTHER" id="PTHR37833:SF1">
    <property type="entry name" value="SIGNAL PEPTIDE PROTEIN"/>
    <property type="match status" value="1"/>
</dbReference>
<comment type="subcellular location">
    <subcellularLocation>
        <location evidence="1">Cell projection</location>
        <location evidence="1">Cilium</location>
    </subcellularLocation>
    <subcellularLocation>
        <location evidence="2">Cytoplasm</location>
    </subcellularLocation>
</comment>
<dbReference type="InterPro" id="IPR013783">
    <property type="entry name" value="Ig-like_fold"/>
</dbReference>
<dbReference type="InterPro" id="IPR054090">
    <property type="entry name" value="Cep192_Spd-2-like_dom"/>
</dbReference>
<dbReference type="NCBIfam" id="NF012200">
    <property type="entry name" value="choice_anch_D"/>
    <property type="match status" value="7"/>
</dbReference>
<accession>A0A1F6CB66</accession>
<evidence type="ECO:0000259" key="6">
    <source>
        <dbReference type="Pfam" id="PF15780"/>
    </source>
</evidence>
<evidence type="ECO:0000256" key="1">
    <source>
        <dbReference type="ARBA" id="ARBA00004138"/>
    </source>
</evidence>
<evidence type="ECO:0000313" key="9">
    <source>
        <dbReference type="EMBL" id="OGG46393.1"/>
    </source>
</evidence>
<organism evidence="9 10">
    <name type="scientific">Handelsmanbacteria sp. (strain RIFCSPLOWO2_12_FULL_64_10)</name>
    <dbReference type="NCBI Taxonomy" id="1817868"/>
    <lineage>
        <taxon>Bacteria</taxon>
        <taxon>Candidatus Handelsmaniibacteriota</taxon>
    </lineage>
</organism>
<sequence length="944" mass="98499">MSGPLPHIQVSATGLEFGDVDVGQSKVLSFTISNTGTASLSVTAVSSDNGQFTVSASSFTVSAGSEKDIAVTLSSSAAGAQSGVLTISSNDPDRASVQISLSGRGVIPRPRIEISSNSLDFGLVFLGQKKTVTLVLSNTGRAPLVVEGITFDNGQFSTLSTSFEIAPNASRDLSIIFLSTFEGAVSASLTIKSNDPESREARVSLTGQGKAFPQPVIAVSPDSLSFGEVPVGAAKPLYLKILNRGTAPLSITGASVSNGQFSVSSTAITLQPGESHNLEVTFAPKGGGSASAVLMIANNDPWASRRDVTLSGTGVVSKPRIAVMPTPVLFEGVQVGQAQRAVLTIQNRGDAALSVDSLSADNPSFAFPSTRLRLMPNAKGEVEITFTPSAPDSVKGVLRIASNDPDRPVLSVPLVGVGKAPRISVTPASIDFQRVPLDSAVSQTVALKNTGTSDLSVDSLTTSGRGPFQVVSRPFSLRPDSSARIEVRVIPSDMDSLSGTLTVFSDAFNGARLTVQMRGIGGSGRIVISPERLDLGAVVIGDTSSSALMIRNEGNDLLFIHKITVNHPAFSVLDVPFILTPGTGRGLRVGFRASTSGTASAEVSIHSDDRRRRVVTVPVSAVGRPAPDVSLSDVSHAYGFVTPGVSVPWTLTVRNTGTERLTITGVRADLPFIFEEEFPKVVAVSDSLPLVISFSPPAEGEFKGRLAILTDDPDEPEVYVNLSGSAVKVALSLDLDPTPGNQNALSGQASLSAPFQVAVYVAGVSEISAYSFVVEFDTAAVRFISGSEKTDSEDNILKKSGGNALFLPPLRAGNAVSCVAAVLGPTPGALVSGDGLLGVLTFEGLEGVKTPFSARFILRQVGLKGLRGREQQIATRVVAEVKLNTPGDLNGDDRVDLADFFEFGKDFGLRRGMPGFHPGCDLNGDGIIDLTDFFILVENFGTAR</sequence>
<dbReference type="CDD" id="cd14254">
    <property type="entry name" value="Dockerin_II"/>
    <property type="match status" value="1"/>
</dbReference>
<evidence type="ECO:0000256" key="5">
    <source>
        <dbReference type="ARBA" id="ARBA00023273"/>
    </source>
</evidence>
<dbReference type="Gene3D" id="2.60.40.10">
    <property type="entry name" value="Immunoglobulins"/>
    <property type="match status" value="7"/>
</dbReference>
<evidence type="ECO:0000259" key="8">
    <source>
        <dbReference type="Pfam" id="PF22544"/>
    </source>
</evidence>
<comment type="caution">
    <text evidence="9">The sequence shown here is derived from an EMBL/GenBank/DDBJ whole genome shotgun (WGS) entry which is preliminary data.</text>
</comment>
<dbReference type="Pfam" id="PF22544">
    <property type="entry name" value="HYDIN_VesB_CFA65-like_Ig"/>
    <property type="match status" value="3"/>
</dbReference>
<reference evidence="9 10" key="1">
    <citation type="journal article" date="2016" name="Nat. Commun.">
        <title>Thousands of microbial genomes shed light on interconnected biogeochemical processes in an aquifer system.</title>
        <authorList>
            <person name="Anantharaman K."/>
            <person name="Brown C.T."/>
            <person name="Hug L.A."/>
            <person name="Sharon I."/>
            <person name="Castelle C.J."/>
            <person name="Probst A.J."/>
            <person name="Thomas B.C."/>
            <person name="Singh A."/>
            <person name="Wilkins M.J."/>
            <person name="Karaoz U."/>
            <person name="Brodie E.L."/>
            <person name="Williams K.H."/>
            <person name="Hubbard S.S."/>
            <person name="Banfield J.F."/>
        </authorList>
    </citation>
    <scope>NUCLEOTIDE SEQUENCE [LARGE SCALE GENOMIC DNA]</scope>
    <source>
        <strain evidence="10">RIFCSPLOWO2_12_FULL_64_10</strain>
    </source>
</reference>
<evidence type="ECO:0000256" key="3">
    <source>
        <dbReference type="ARBA" id="ARBA00022490"/>
    </source>
</evidence>
<feature type="domain" description="Cep192/Spd-2-like" evidence="7">
    <location>
        <begin position="319"/>
        <end position="418"/>
    </location>
</feature>
<dbReference type="EMBL" id="MFKF01000319">
    <property type="protein sequence ID" value="OGG46393.1"/>
    <property type="molecule type" value="Genomic_DNA"/>
</dbReference>
<dbReference type="InterPro" id="IPR018247">
    <property type="entry name" value="EF_Hand_1_Ca_BS"/>
</dbReference>
<feature type="domain" description="HYDIN/VesB/CFA65-like Ig-like" evidence="8">
    <location>
        <begin position="421"/>
        <end position="519"/>
    </location>
</feature>
<evidence type="ECO:0000313" key="10">
    <source>
        <dbReference type="Proteomes" id="UP000178606"/>
    </source>
</evidence>
<dbReference type="GO" id="GO:0000272">
    <property type="term" value="P:polysaccharide catabolic process"/>
    <property type="evidence" value="ECO:0007669"/>
    <property type="project" value="InterPro"/>
</dbReference>
<keyword evidence="4" id="KW-0969">Cilium</keyword>
<evidence type="ECO:0000259" key="7">
    <source>
        <dbReference type="Pfam" id="PF22073"/>
    </source>
</evidence>
<dbReference type="GO" id="GO:0005737">
    <property type="term" value="C:cytoplasm"/>
    <property type="evidence" value="ECO:0007669"/>
    <property type="project" value="UniProtKB-SubCell"/>
</dbReference>
<dbReference type="Proteomes" id="UP000178606">
    <property type="component" value="Unassembled WGS sequence"/>
</dbReference>
<dbReference type="InterPro" id="IPR053879">
    <property type="entry name" value="HYDIN_VesB_CFA65-like_Ig"/>
</dbReference>
<dbReference type="InterPro" id="IPR036439">
    <property type="entry name" value="Dockerin_dom_sf"/>
</dbReference>
<feature type="domain" description="HYDIN/VesB/CFA65-like Ig-like" evidence="8">
    <location>
        <begin position="110"/>
        <end position="207"/>
    </location>
</feature>
<name>A0A1F6CB66_HANXR</name>
<dbReference type="Gene3D" id="1.10.1330.10">
    <property type="entry name" value="Dockerin domain"/>
    <property type="match status" value="1"/>
</dbReference>
<dbReference type="SUPFAM" id="SSF63446">
    <property type="entry name" value="Type I dockerin domain"/>
    <property type="match status" value="1"/>
</dbReference>
<feature type="domain" description="Abnormal spindle-like microcephaly-associated protein ASH" evidence="6">
    <location>
        <begin position="9"/>
        <end position="95"/>
    </location>
</feature>
<dbReference type="PROSITE" id="PS00018">
    <property type="entry name" value="EF_HAND_1"/>
    <property type="match status" value="2"/>
</dbReference>
<keyword evidence="5" id="KW-0966">Cell projection</keyword>
<keyword evidence="3" id="KW-0963">Cytoplasm</keyword>
<evidence type="ECO:0000256" key="4">
    <source>
        <dbReference type="ARBA" id="ARBA00023069"/>
    </source>
</evidence>
<gene>
    <name evidence="9" type="ORF">A3F84_19525</name>
</gene>
<feature type="domain" description="Abnormal spindle-like microcephaly-associated protein ASH" evidence="6">
    <location>
        <begin position="216"/>
        <end position="301"/>
    </location>
</feature>
<dbReference type="Pfam" id="PF15780">
    <property type="entry name" value="ASH"/>
    <property type="match status" value="2"/>
</dbReference>
<evidence type="ECO:0000256" key="2">
    <source>
        <dbReference type="ARBA" id="ARBA00004496"/>
    </source>
</evidence>
<proteinExistence type="predicted"/>
<evidence type="ECO:0008006" key="11">
    <source>
        <dbReference type="Google" id="ProtNLM"/>
    </source>
</evidence>
<protein>
    <recommendedName>
        <fullName evidence="11">Abnormal spindle-like microcephaly-associated protein ASH domain-containing protein</fullName>
    </recommendedName>
</protein>
<dbReference type="InterPro" id="IPR031549">
    <property type="entry name" value="ASH"/>
</dbReference>
<feature type="domain" description="HYDIN/VesB/CFA65-like Ig-like" evidence="8">
    <location>
        <begin position="528"/>
        <end position="612"/>
    </location>
</feature>
<dbReference type="PANTHER" id="PTHR37833">
    <property type="entry name" value="LIPOPROTEIN-RELATED"/>
    <property type="match status" value="1"/>
</dbReference>